<dbReference type="AlphaFoldDB" id="X0Y704"/>
<protein>
    <submittedName>
        <fullName evidence="1">Uncharacterized protein</fullName>
    </submittedName>
</protein>
<proteinExistence type="predicted"/>
<gene>
    <name evidence="1" type="ORF">S01H1_74748</name>
</gene>
<accession>X0Y704</accession>
<dbReference type="EMBL" id="BARS01050025">
    <property type="protein sequence ID" value="GAG44473.1"/>
    <property type="molecule type" value="Genomic_DNA"/>
</dbReference>
<organism evidence="1">
    <name type="scientific">marine sediment metagenome</name>
    <dbReference type="NCBI Taxonomy" id="412755"/>
    <lineage>
        <taxon>unclassified sequences</taxon>
        <taxon>metagenomes</taxon>
        <taxon>ecological metagenomes</taxon>
    </lineage>
</organism>
<sequence length="30" mass="3558">FLKARKYDTYKIQEILETGAMARETSPLKR</sequence>
<feature type="non-terminal residue" evidence="1">
    <location>
        <position position="1"/>
    </location>
</feature>
<name>X0Y704_9ZZZZ</name>
<reference evidence="1" key="1">
    <citation type="journal article" date="2014" name="Front. Microbiol.">
        <title>High frequency of phylogenetically diverse reductive dehalogenase-homologous genes in deep subseafloor sedimentary metagenomes.</title>
        <authorList>
            <person name="Kawai M."/>
            <person name="Futagami T."/>
            <person name="Toyoda A."/>
            <person name="Takaki Y."/>
            <person name="Nishi S."/>
            <person name="Hori S."/>
            <person name="Arai W."/>
            <person name="Tsubouchi T."/>
            <person name="Morono Y."/>
            <person name="Uchiyama I."/>
            <person name="Ito T."/>
            <person name="Fujiyama A."/>
            <person name="Inagaki F."/>
            <person name="Takami H."/>
        </authorList>
    </citation>
    <scope>NUCLEOTIDE SEQUENCE</scope>
    <source>
        <strain evidence="1">Expedition CK06-06</strain>
    </source>
</reference>
<evidence type="ECO:0000313" key="1">
    <source>
        <dbReference type="EMBL" id="GAG44473.1"/>
    </source>
</evidence>
<comment type="caution">
    <text evidence="1">The sequence shown here is derived from an EMBL/GenBank/DDBJ whole genome shotgun (WGS) entry which is preliminary data.</text>
</comment>